<protein>
    <submittedName>
        <fullName evidence="2">Uncharacterized protein</fullName>
    </submittedName>
</protein>
<feature type="transmembrane region" description="Helical" evidence="1">
    <location>
        <begin position="80"/>
        <end position="101"/>
    </location>
</feature>
<dbReference type="Proteomes" id="UP000659496">
    <property type="component" value="Unassembled WGS sequence"/>
</dbReference>
<reference evidence="2 3" key="1">
    <citation type="submission" date="2020-08" db="EMBL/GenBank/DDBJ databases">
        <title>A Genomic Blueprint of the Chicken Gut Microbiome.</title>
        <authorList>
            <person name="Gilroy R."/>
            <person name="Ravi A."/>
            <person name="Getino M."/>
            <person name="Pursley I."/>
            <person name="Horton D.L."/>
            <person name="Alikhan N.-F."/>
            <person name="Baker D."/>
            <person name="Gharbi K."/>
            <person name="Hall N."/>
            <person name="Watson M."/>
            <person name="Adriaenssens E.M."/>
            <person name="Foster-Nyarko E."/>
            <person name="Jarju S."/>
            <person name="Secka A."/>
            <person name="Antonio M."/>
            <person name="Oren A."/>
            <person name="Chaudhuri R."/>
            <person name="La Ragione R.M."/>
            <person name="Hildebrand F."/>
            <person name="Pallen M.J."/>
        </authorList>
    </citation>
    <scope>NUCLEOTIDE SEQUENCE [LARGE SCALE GENOMIC DNA]</scope>
    <source>
        <strain evidence="2 3">Sa3CUA8</strain>
    </source>
</reference>
<keyword evidence="1" id="KW-1133">Transmembrane helix</keyword>
<keyword evidence="3" id="KW-1185">Reference proteome</keyword>
<dbReference type="EMBL" id="JACSQY010000005">
    <property type="protein sequence ID" value="MBD7908429.1"/>
    <property type="molecule type" value="Genomic_DNA"/>
</dbReference>
<feature type="transmembrane region" description="Helical" evidence="1">
    <location>
        <begin position="12"/>
        <end position="31"/>
    </location>
</feature>
<comment type="caution">
    <text evidence="2">The sequence shown here is derived from an EMBL/GenBank/DDBJ whole genome shotgun (WGS) entry which is preliminary data.</text>
</comment>
<evidence type="ECO:0000313" key="3">
    <source>
        <dbReference type="Proteomes" id="UP000659496"/>
    </source>
</evidence>
<keyword evidence="1" id="KW-0472">Membrane</keyword>
<dbReference type="RefSeq" id="WP_191689571.1">
    <property type="nucleotide sequence ID" value="NZ_JACSQY010000005.1"/>
</dbReference>
<sequence>MFKYVTKRRMLGSYLVALVLLLYFGLNGLIFNAIGDSFPNPEFVLSLTFLVLGAWGIGIGMRKYLKTLTEEAITKMKSQIVLSAVIGWIIVLGAISFFPLIF</sequence>
<proteinExistence type="predicted"/>
<keyword evidence="1" id="KW-0812">Transmembrane</keyword>
<evidence type="ECO:0000256" key="1">
    <source>
        <dbReference type="SAM" id="Phobius"/>
    </source>
</evidence>
<gene>
    <name evidence="2" type="ORF">H9659_08815</name>
</gene>
<feature type="transmembrane region" description="Helical" evidence="1">
    <location>
        <begin position="43"/>
        <end position="60"/>
    </location>
</feature>
<name>A0ABR8PJU8_9BACL</name>
<evidence type="ECO:0000313" key="2">
    <source>
        <dbReference type="EMBL" id="MBD7908429.1"/>
    </source>
</evidence>
<accession>A0ABR8PJU8</accession>
<organism evidence="2 3">
    <name type="scientific">Sporosarcina gallistercoris</name>
    <dbReference type="NCBI Taxonomy" id="2762245"/>
    <lineage>
        <taxon>Bacteria</taxon>
        <taxon>Bacillati</taxon>
        <taxon>Bacillota</taxon>
        <taxon>Bacilli</taxon>
        <taxon>Bacillales</taxon>
        <taxon>Caryophanaceae</taxon>
        <taxon>Sporosarcina</taxon>
    </lineage>
</organism>